<proteinExistence type="inferred from homology"/>
<feature type="domain" description="UspA" evidence="2">
    <location>
        <begin position="8"/>
        <end position="141"/>
    </location>
</feature>
<comment type="caution">
    <text evidence="3">The sequence shown here is derived from an EMBL/GenBank/DDBJ whole genome shotgun (WGS) entry which is preliminary data.</text>
</comment>
<accession>A0ABV3GH46</accession>
<sequence>MRAGYSQRPVVAGYDGSACSESALRLAVREAQLRYAPLVVTHAWQWPFAVKPSDPSVVETVRHTAEFVIGKGVTLATTLAPHLEVRARLERGSAASVLLTEAAAEELIVLGTRGVGGFERLKVGATAVQVAGHAPCPVILVSGPSPDTGRVVVGVDDSPKSGRALGFALEEATLRHSDLLAVHALAEGDTPSREAGARFQRIVAPWCEKYPQVEVFTSFAERPANEALLDASEDAALLVIGNRGHREPARVTLGLVTQAVLHDALCPVAIVPQS</sequence>
<reference evidence="3 4" key="1">
    <citation type="submission" date="2024-06" db="EMBL/GenBank/DDBJ databases">
        <title>The Natural Products Discovery Center: Release of the First 8490 Sequenced Strains for Exploring Actinobacteria Biosynthetic Diversity.</title>
        <authorList>
            <person name="Kalkreuter E."/>
            <person name="Kautsar S.A."/>
            <person name="Yang D."/>
            <person name="Bader C.D."/>
            <person name="Teijaro C.N."/>
            <person name="Fluegel L."/>
            <person name="Davis C.M."/>
            <person name="Simpson J.R."/>
            <person name="Lauterbach L."/>
            <person name="Steele A.D."/>
            <person name="Gui C."/>
            <person name="Meng S."/>
            <person name="Li G."/>
            <person name="Viehrig K."/>
            <person name="Ye F."/>
            <person name="Su P."/>
            <person name="Kiefer A.F."/>
            <person name="Nichols A."/>
            <person name="Cepeda A.J."/>
            <person name="Yan W."/>
            <person name="Fan B."/>
            <person name="Jiang Y."/>
            <person name="Adhikari A."/>
            <person name="Zheng C.-J."/>
            <person name="Schuster L."/>
            <person name="Cowan T.M."/>
            <person name="Smanski M.J."/>
            <person name="Chevrette M.G."/>
            <person name="De Carvalho L.P.S."/>
            <person name="Shen B."/>
        </authorList>
    </citation>
    <scope>NUCLEOTIDE SEQUENCE [LARGE SCALE GENOMIC DNA]</scope>
    <source>
        <strain evidence="3 4">NPDC050100</strain>
    </source>
</reference>
<dbReference type="InterPro" id="IPR014729">
    <property type="entry name" value="Rossmann-like_a/b/a_fold"/>
</dbReference>
<dbReference type="PANTHER" id="PTHR46553">
    <property type="entry name" value="ADENINE NUCLEOTIDE ALPHA HYDROLASES-LIKE SUPERFAMILY PROTEIN"/>
    <property type="match status" value="1"/>
</dbReference>
<protein>
    <submittedName>
        <fullName evidence="3">Universal stress protein</fullName>
    </submittedName>
</protein>
<evidence type="ECO:0000256" key="1">
    <source>
        <dbReference type="ARBA" id="ARBA00008791"/>
    </source>
</evidence>
<dbReference type="RefSeq" id="WP_358134759.1">
    <property type="nucleotide sequence ID" value="NZ_JBFALK010000010.1"/>
</dbReference>
<dbReference type="Pfam" id="PF00582">
    <property type="entry name" value="Usp"/>
    <property type="match status" value="2"/>
</dbReference>
<evidence type="ECO:0000313" key="4">
    <source>
        <dbReference type="Proteomes" id="UP001551675"/>
    </source>
</evidence>
<organism evidence="3 4">
    <name type="scientific">Microtetraspora glauca</name>
    <dbReference type="NCBI Taxonomy" id="1996"/>
    <lineage>
        <taxon>Bacteria</taxon>
        <taxon>Bacillati</taxon>
        <taxon>Actinomycetota</taxon>
        <taxon>Actinomycetes</taxon>
        <taxon>Streptosporangiales</taxon>
        <taxon>Streptosporangiaceae</taxon>
        <taxon>Microtetraspora</taxon>
    </lineage>
</organism>
<dbReference type="Proteomes" id="UP001551675">
    <property type="component" value="Unassembled WGS sequence"/>
</dbReference>
<dbReference type="SUPFAM" id="SSF52402">
    <property type="entry name" value="Adenine nucleotide alpha hydrolases-like"/>
    <property type="match status" value="2"/>
</dbReference>
<dbReference type="Gene3D" id="3.40.50.620">
    <property type="entry name" value="HUPs"/>
    <property type="match status" value="2"/>
</dbReference>
<comment type="similarity">
    <text evidence="1">Belongs to the universal stress protein A family.</text>
</comment>
<keyword evidence="4" id="KW-1185">Reference proteome</keyword>
<feature type="domain" description="UspA" evidence="2">
    <location>
        <begin position="150"/>
        <end position="272"/>
    </location>
</feature>
<evidence type="ECO:0000259" key="2">
    <source>
        <dbReference type="Pfam" id="PF00582"/>
    </source>
</evidence>
<dbReference type="PANTHER" id="PTHR46553:SF3">
    <property type="entry name" value="ADENINE NUCLEOTIDE ALPHA HYDROLASES-LIKE SUPERFAMILY PROTEIN"/>
    <property type="match status" value="1"/>
</dbReference>
<dbReference type="InterPro" id="IPR006015">
    <property type="entry name" value="Universal_stress_UspA"/>
</dbReference>
<evidence type="ECO:0000313" key="3">
    <source>
        <dbReference type="EMBL" id="MEV0970955.1"/>
    </source>
</evidence>
<gene>
    <name evidence="3" type="ORF">AB0I59_20190</name>
</gene>
<dbReference type="EMBL" id="JBFALK010000010">
    <property type="protein sequence ID" value="MEV0970955.1"/>
    <property type="molecule type" value="Genomic_DNA"/>
</dbReference>
<dbReference type="InterPro" id="IPR006016">
    <property type="entry name" value="UspA"/>
</dbReference>
<name>A0ABV3GH46_MICGL</name>
<dbReference type="PRINTS" id="PR01438">
    <property type="entry name" value="UNVRSLSTRESS"/>
</dbReference>